<proteinExistence type="predicted"/>
<comment type="caution">
    <text evidence="2">The sequence shown here is derived from an EMBL/GenBank/DDBJ whole genome shotgun (WGS) entry which is preliminary data.</text>
</comment>
<evidence type="ECO:0000313" key="2">
    <source>
        <dbReference type="EMBL" id="MDH0363545.1"/>
    </source>
</evidence>
<accession>A0AA42L3G3</accession>
<sequence>MGTNIRRMQKTTARRGNPVQTGRRSELHGIHRCDHCATQGLRDNARLHAHHIRTGEKVAVDHTGRWLAHLASYCMFYLRPGPGF</sequence>
<dbReference type="RefSeq" id="WP_279842741.1">
    <property type="nucleotide sequence ID" value="NZ_CAURON010000003.1"/>
</dbReference>
<protein>
    <submittedName>
        <fullName evidence="2">Uncharacterized protein</fullName>
    </submittedName>
</protein>
<reference evidence="2" key="1">
    <citation type="submission" date="2022-09" db="EMBL/GenBank/DDBJ databases">
        <title>Intensive care unit water sources are persistently colonized with multi-drug resistant bacteria and are the site of extensive horizontal gene transfer of antibiotic resistance genes.</title>
        <authorList>
            <person name="Diorio-Toth L."/>
        </authorList>
    </citation>
    <scope>NUCLEOTIDE SEQUENCE</scope>
    <source>
        <strain evidence="3">GD03686</strain>
        <strain evidence="2">GD04130</strain>
    </source>
</reference>
<dbReference type="EMBL" id="JAOCJW010000021">
    <property type="protein sequence ID" value="MDH2006188.1"/>
    <property type="molecule type" value="Genomic_DNA"/>
</dbReference>
<evidence type="ECO:0000313" key="3">
    <source>
        <dbReference type="EMBL" id="MDH2006188.1"/>
    </source>
</evidence>
<evidence type="ECO:0000256" key="1">
    <source>
        <dbReference type="SAM" id="MobiDB-lite"/>
    </source>
</evidence>
<evidence type="ECO:0000313" key="4">
    <source>
        <dbReference type="Proteomes" id="UP001158297"/>
    </source>
</evidence>
<name>A0AA42L3G3_9BURK</name>
<gene>
    <name evidence="3" type="ORF">N5J23_11625</name>
    <name evidence="2" type="ORF">N7330_10850</name>
</gene>
<feature type="region of interest" description="Disordered" evidence="1">
    <location>
        <begin position="1"/>
        <end position="26"/>
    </location>
</feature>
<dbReference type="Proteomes" id="UP001158297">
    <property type="component" value="Unassembled WGS sequence"/>
</dbReference>
<organism evidence="2 4">
    <name type="scientific">Comamonas aquatica</name>
    <dbReference type="NCBI Taxonomy" id="225991"/>
    <lineage>
        <taxon>Bacteria</taxon>
        <taxon>Pseudomonadati</taxon>
        <taxon>Pseudomonadota</taxon>
        <taxon>Betaproteobacteria</taxon>
        <taxon>Burkholderiales</taxon>
        <taxon>Comamonadaceae</taxon>
        <taxon>Comamonas</taxon>
    </lineage>
</organism>
<dbReference type="Proteomes" id="UP001161294">
    <property type="component" value="Unassembled WGS sequence"/>
</dbReference>
<dbReference type="EMBL" id="JAODZU010000011">
    <property type="protein sequence ID" value="MDH0363545.1"/>
    <property type="molecule type" value="Genomic_DNA"/>
</dbReference>
<dbReference type="AlphaFoldDB" id="A0AA42L3G3"/>